<feature type="region of interest" description="Disordered" evidence="1">
    <location>
        <begin position="183"/>
        <end position="208"/>
    </location>
</feature>
<organism evidence="2 3">
    <name type="scientific">Tribonema minus</name>
    <dbReference type="NCBI Taxonomy" id="303371"/>
    <lineage>
        <taxon>Eukaryota</taxon>
        <taxon>Sar</taxon>
        <taxon>Stramenopiles</taxon>
        <taxon>Ochrophyta</taxon>
        <taxon>PX clade</taxon>
        <taxon>Xanthophyceae</taxon>
        <taxon>Tribonematales</taxon>
        <taxon>Tribonemataceae</taxon>
        <taxon>Tribonema</taxon>
    </lineage>
</organism>
<name>A0A836CJP4_9STRA</name>
<dbReference type="AlphaFoldDB" id="A0A836CJP4"/>
<proteinExistence type="predicted"/>
<evidence type="ECO:0000256" key="1">
    <source>
        <dbReference type="SAM" id="MobiDB-lite"/>
    </source>
</evidence>
<reference evidence="2" key="1">
    <citation type="submission" date="2021-02" db="EMBL/GenBank/DDBJ databases">
        <title>First Annotated Genome of the Yellow-green Alga Tribonema minus.</title>
        <authorList>
            <person name="Mahan K.M."/>
        </authorList>
    </citation>
    <scope>NUCLEOTIDE SEQUENCE</scope>
    <source>
        <strain evidence="2">UTEX B ZZ1240</strain>
    </source>
</reference>
<evidence type="ECO:0000313" key="2">
    <source>
        <dbReference type="EMBL" id="KAG5185951.1"/>
    </source>
</evidence>
<evidence type="ECO:0000313" key="3">
    <source>
        <dbReference type="Proteomes" id="UP000664859"/>
    </source>
</evidence>
<gene>
    <name evidence="2" type="ORF">JKP88DRAFT_254630</name>
</gene>
<keyword evidence="3" id="KW-1185">Reference proteome</keyword>
<dbReference type="Proteomes" id="UP000664859">
    <property type="component" value="Unassembled WGS sequence"/>
</dbReference>
<dbReference type="EMBL" id="JAFCMP010000116">
    <property type="protein sequence ID" value="KAG5185951.1"/>
    <property type="molecule type" value="Genomic_DNA"/>
</dbReference>
<accession>A0A836CJP4</accession>
<sequence>MSPHVGYLIAGKTVLNNGGVFVDTNGQQFVVRYGDGARRAPFLVGQPCPAPASASASGASPGTATATAIIPPPSRIRFACTPLVLLPSYAALRAAITAARALIAARAVAAPTCLGLTTEARMREMHVARMQVYQDLMKMLQQTEERLEARFEALGASLEAVPDHIPMRVYNSEEVKATWLAQARRRPSTAPPVPHHHHSRRSSYTTPAGQMSPHVGYLIAGKTVLNNGGVFVDTNGQHFVVRYGDGARRAPFLLGQPCPRPCLCLRLWRQPRHRNRHRNRHRHHTPTIAHQIRLHAARAAAVACRTRAAIIAVRAVPSPPRAARARLLFVP</sequence>
<protein>
    <submittedName>
        <fullName evidence="2">Uncharacterized protein</fullName>
    </submittedName>
</protein>
<comment type="caution">
    <text evidence="2">The sequence shown here is derived from an EMBL/GenBank/DDBJ whole genome shotgun (WGS) entry which is preliminary data.</text>
</comment>